<evidence type="ECO:0000256" key="2">
    <source>
        <dbReference type="ARBA" id="ARBA00022857"/>
    </source>
</evidence>
<organism evidence="4 5">
    <name type="scientific">Aspergillus granulosus</name>
    <dbReference type="NCBI Taxonomy" id="176169"/>
    <lineage>
        <taxon>Eukaryota</taxon>
        <taxon>Fungi</taxon>
        <taxon>Dikarya</taxon>
        <taxon>Ascomycota</taxon>
        <taxon>Pezizomycotina</taxon>
        <taxon>Eurotiomycetes</taxon>
        <taxon>Eurotiomycetidae</taxon>
        <taxon>Eurotiales</taxon>
        <taxon>Aspergillaceae</taxon>
        <taxon>Aspergillus</taxon>
        <taxon>Aspergillus subgen. Nidulantes</taxon>
    </lineage>
</organism>
<evidence type="ECO:0000313" key="5">
    <source>
        <dbReference type="Proteomes" id="UP001610334"/>
    </source>
</evidence>
<keyword evidence="2" id="KW-0521">NADP</keyword>
<dbReference type="InterPro" id="IPR020904">
    <property type="entry name" value="Sc_DH/Rdtase_CS"/>
</dbReference>
<sequence>MATLTISEESIPSLEGTVAIVTGGSSGIGHAAAKILAAKGATVHILDRNAPTDDSHRTNSRLVLHTCDISDWVELREAFRTIGAVDYVFANAGVSESADYFADTRDTDGQLQEPSYDVLETNLRGVLNVVKLGWSSMRENKIKGSIVITTSATAYAPEQSLPVYAAGKLALVGLIRALRSVIVQDGITINGVAPAATITSLLPAHLAAPILAQGLPVSSAHFVGLALVHSATATQPRRVEVYGKEMETQRYQEERWNGRVILTLGDRYTELEEPIADLRAFWFGRENLAATRLQQAATDFREGI</sequence>
<accession>A0ABR4I4C3</accession>
<comment type="similarity">
    <text evidence="1">Belongs to the short-chain dehydrogenases/reductases (SDR) family.</text>
</comment>
<evidence type="ECO:0000256" key="3">
    <source>
        <dbReference type="ARBA" id="ARBA00023002"/>
    </source>
</evidence>
<keyword evidence="5" id="KW-1185">Reference proteome</keyword>
<dbReference type="Pfam" id="PF00106">
    <property type="entry name" value="adh_short"/>
    <property type="match status" value="1"/>
</dbReference>
<dbReference type="Gene3D" id="3.40.50.720">
    <property type="entry name" value="NAD(P)-binding Rossmann-like Domain"/>
    <property type="match status" value="1"/>
</dbReference>
<dbReference type="PROSITE" id="PS00061">
    <property type="entry name" value="ADH_SHORT"/>
    <property type="match status" value="1"/>
</dbReference>
<dbReference type="PRINTS" id="PR00081">
    <property type="entry name" value="GDHRDH"/>
</dbReference>
<comment type="caution">
    <text evidence="4">The sequence shown here is derived from an EMBL/GenBank/DDBJ whole genome shotgun (WGS) entry which is preliminary data.</text>
</comment>
<dbReference type="InterPro" id="IPR002347">
    <property type="entry name" value="SDR_fam"/>
</dbReference>
<protein>
    <submittedName>
        <fullName evidence="4">Short chain dehydrogenase reductase</fullName>
    </submittedName>
</protein>
<evidence type="ECO:0000313" key="4">
    <source>
        <dbReference type="EMBL" id="KAL2822605.1"/>
    </source>
</evidence>
<dbReference type="SUPFAM" id="SSF51735">
    <property type="entry name" value="NAD(P)-binding Rossmann-fold domains"/>
    <property type="match status" value="1"/>
</dbReference>
<keyword evidence="3" id="KW-0560">Oxidoreductase</keyword>
<name>A0ABR4I4C3_9EURO</name>
<dbReference type="InterPro" id="IPR036291">
    <property type="entry name" value="NAD(P)-bd_dom_sf"/>
</dbReference>
<dbReference type="Proteomes" id="UP001610334">
    <property type="component" value="Unassembled WGS sequence"/>
</dbReference>
<evidence type="ECO:0000256" key="1">
    <source>
        <dbReference type="ARBA" id="ARBA00006484"/>
    </source>
</evidence>
<dbReference type="PANTHER" id="PTHR43180:SF80">
    <property type="entry name" value="NAD(P)-BINDING PROTEIN"/>
    <property type="match status" value="1"/>
</dbReference>
<dbReference type="EMBL" id="JBFXLT010000002">
    <property type="protein sequence ID" value="KAL2822605.1"/>
    <property type="molecule type" value="Genomic_DNA"/>
</dbReference>
<dbReference type="PANTHER" id="PTHR43180">
    <property type="entry name" value="3-OXOACYL-(ACYL-CARRIER-PROTEIN) REDUCTASE (AFU_ORTHOLOGUE AFUA_6G11210)"/>
    <property type="match status" value="1"/>
</dbReference>
<gene>
    <name evidence="4" type="ORF">BJX63DRAFT_377114</name>
</gene>
<reference evidence="4 5" key="1">
    <citation type="submission" date="2024-07" db="EMBL/GenBank/DDBJ databases">
        <title>Section-level genome sequencing and comparative genomics of Aspergillus sections Usti and Cavernicolus.</title>
        <authorList>
            <consortium name="Lawrence Berkeley National Laboratory"/>
            <person name="Nybo J.L."/>
            <person name="Vesth T.C."/>
            <person name="Theobald S."/>
            <person name="Frisvad J.C."/>
            <person name="Larsen T.O."/>
            <person name="Kjaerboelling I."/>
            <person name="Rothschild-Mancinelli K."/>
            <person name="Lyhne E.K."/>
            <person name="Kogle M.E."/>
            <person name="Barry K."/>
            <person name="Clum A."/>
            <person name="Na H."/>
            <person name="Ledsgaard L."/>
            <person name="Lin J."/>
            <person name="Lipzen A."/>
            <person name="Kuo A."/>
            <person name="Riley R."/>
            <person name="Mondo S."/>
            <person name="Labutti K."/>
            <person name="Haridas S."/>
            <person name="Pangalinan J."/>
            <person name="Salamov A.A."/>
            <person name="Simmons B.A."/>
            <person name="Magnuson J.K."/>
            <person name="Chen J."/>
            <person name="Drula E."/>
            <person name="Henrissat B."/>
            <person name="Wiebenga A."/>
            <person name="Lubbers R.J."/>
            <person name="Gomes A.C."/>
            <person name="Makela M.R."/>
            <person name="Stajich J."/>
            <person name="Grigoriev I.V."/>
            <person name="Mortensen U.H."/>
            <person name="De Vries R.P."/>
            <person name="Baker S.E."/>
            <person name="Andersen M.R."/>
        </authorList>
    </citation>
    <scope>NUCLEOTIDE SEQUENCE [LARGE SCALE GENOMIC DNA]</scope>
    <source>
        <strain evidence="4 5">CBS 588.65</strain>
    </source>
</reference>
<proteinExistence type="inferred from homology"/>